<dbReference type="Gene3D" id="2.40.50.140">
    <property type="entry name" value="Nucleic acid-binding proteins"/>
    <property type="match status" value="1"/>
</dbReference>
<dbReference type="GO" id="GO:0046872">
    <property type="term" value="F:metal ion binding"/>
    <property type="evidence" value="ECO:0007669"/>
    <property type="project" value="UniProtKB-KW"/>
</dbReference>
<keyword evidence="3" id="KW-0862">Zinc</keyword>
<feature type="binding site" evidence="3">
    <location>
        <position position="341"/>
    </location>
    <ligand>
        <name>Zn(2+)</name>
        <dbReference type="ChEBI" id="CHEBI:29105"/>
    </ligand>
</feature>
<gene>
    <name evidence="3 7" type="primary">rsgA</name>
    <name evidence="7" type="ORF">Pla110_09040</name>
</gene>
<keyword evidence="3 7" id="KW-0378">Hydrolase</keyword>
<keyword evidence="3" id="KW-0694">RNA-binding</keyword>
<evidence type="ECO:0000256" key="2">
    <source>
        <dbReference type="ARBA" id="ARBA00023134"/>
    </source>
</evidence>
<dbReference type="HAMAP" id="MF_01820">
    <property type="entry name" value="GTPase_RsgA"/>
    <property type="match status" value="1"/>
</dbReference>
<feature type="binding site" evidence="3">
    <location>
        <position position="336"/>
    </location>
    <ligand>
        <name>Zn(2+)</name>
        <dbReference type="ChEBI" id="CHEBI:29105"/>
    </ligand>
</feature>
<dbReference type="Pfam" id="PF03193">
    <property type="entry name" value="RsgA_GTPase"/>
    <property type="match status" value="1"/>
</dbReference>
<evidence type="ECO:0000256" key="1">
    <source>
        <dbReference type="ARBA" id="ARBA00022741"/>
    </source>
</evidence>
<feature type="domain" description="CP-type G" evidence="6">
    <location>
        <begin position="147"/>
        <end position="312"/>
    </location>
</feature>
<feature type="binding site" evidence="3">
    <location>
        <begin position="203"/>
        <end position="206"/>
    </location>
    <ligand>
        <name>GTP</name>
        <dbReference type="ChEBI" id="CHEBI:37565"/>
    </ligand>
</feature>
<dbReference type="SUPFAM" id="SSF52540">
    <property type="entry name" value="P-loop containing nucleoside triphosphate hydrolases"/>
    <property type="match status" value="1"/>
</dbReference>
<organism evidence="7 8">
    <name type="scientific">Polystyrenella longa</name>
    <dbReference type="NCBI Taxonomy" id="2528007"/>
    <lineage>
        <taxon>Bacteria</taxon>
        <taxon>Pseudomonadati</taxon>
        <taxon>Planctomycetota</taxon>
        <taxon>Planctomycetia</taxon>
        <taxon>Planctomycetales</taxon>
        <taxon>Planctomycetaceae</taxon>
        <taxon>Polystyrenella</taxon>
    </lineage>
</organism>
<dbReference type="OrthoDB" id="9809485at2"/>
<accession>A0A518CIY6</accession>
<dbReference type="PROSITE" id="PS50936">
    <property type="entry name" value="ENGC_GTPASE"/>
    <property type="match status" value="1"/>
</dbReference>
<dbReference type="GO" id="GO:0019843">
    <property type="term" value="F:rRNA binding"/>
    <property type="evidence" value="ECO:0007669"/>
    <property type="project" value="UniProtKB-KW"/>
</dbReference>
<dbReference type="EC" id="3.6.1.-" evidence="3"/>
<dbReference type="InterPro" id="IPR027417">
    <property type="entry name" value="P-loop_NTPase"/>
</dbReference>
<feature type="compositionally biased region" description="Basic residues" evidence="4">
    <location>
        <begin position="20"/>
        <end position="29"/>
    </location>
</feature>
<keyword evidence="3" id="KW-0479">Metal-binding</keyword>
<dbReference type="GO" id="GO:0005525">
    <property type="term" value="F:GTP binding"/>
    <property type="evidence" value="ECO:0007669"/>
    <property type="project" value="UniProtKB-UniRule"/>
</dbReference>
<evidence type="ECO:0000256" key="3">
    <source>
        <dbReference type="HAMAP-Rule" id="MF_01820"/>
    </source>
</evidence>
<dbReference type="InterPro" id="IPR012340">
    <property type="entry name" value="NA-bd_OB-fold"/>
</dbReference>
<comment type="function">
    <text evidence="3">One of several proteins that assist in the late maturation steps of the functional core of the 30S ribosomal subunit. Helps release RbfA from mature subunits. May play a role in the assembly of ribosomal proteins into the subunit. Circularly permuted GTPase that catalyzes slow GTP hydrolysis, GTPase activity is stimulated by the 30S ribosomal subunit.</text>
</comment>
<dbReference type="GO" id="GO:0042274">
    <property type="term" value="P:ribosomal small subunit biogenesis"/>
    <property type="evidence" value="ECO:0007669"/>
    <property type="project" value="UniProtKB-UniRule"/>
</dbReference>
<dbReference type="RefSeq" id="WP_144993617.1">
    <property type="nucleotide sequence ID" value="NZ_CP036281.1"/>
</dbReference>
<dbReference type="SUPFAM" id="SSF50249">
    <property type="entry name" value="Nucleic acid-binding proteins"/>
    <property type="match status" value="1"/>
</dbReference>
<evidence type="ECO:0000313" key="7">
    <source>
        <dbReference type="EMBL" id="QDU79199.1"/>
    </source>
</evidence>
<dbReference type="Gene3D" id="1.10.40.50">
    <property type="entry name" value="Probable gtpase engc, domain 3"/>
    <property type="match status" value="1"/>
</dbReference>
<proteinExistence type="inferred from homology"/>
<keyword evidence="8" id="KW-1185">Reference proteome</keyword>
<dbReference type="PANTHER" id="PTHR32120:SF11">
    <property type="entry name" value="SMALL RIBOSOMAL SUBUNIT BIOGENESIS GTPASE RSGA 1, MITOCHONDRIAL-RELATED"/>
    <property type="match status" value="1"/>
</dbReference>
<comment type="cofactor">
    <cofactor evidence="3">
        <name>Zn(2+)</name>
        <dbReference type="ChEBI" id="CHEBI:29105"/>
    </cofactor>
    <text evidence="3">Binds 1 zinc ion per subunit.</text>
</comment>
<reference evidence="7 8" key="1">
    <citation type="submission" date="2019-02" db="EMBL/GenBank/DDBJ databases">
        <title>Deep-cultivation of Planctomycetes and their phenomic and genomic characterization uncovers novel biology.</title>
        <authorList>
            <person name="Wiegand S."/>
            <person name="Jogler M."/>
            <person name="Boedeker C."/>
            <person name="Pinto D."/>
            <person name="Vollmers J."/>
            <person name="Rivas-Marin E."/>
            <person name="Kohn T."/>
            <person name="Peeters S.H."/>
            <person name="Heuer A."/>
            <person name="Rast P."/>
            <person name="Oberbeckmann S."/>
            <person name="Bunk B."/>
            <person name="Jeske O."/>
            <person name="Meyerdierks A."/>
            <person name="Storesund J.E."/>
            <person name="Kallscheuer N."/>
            <person name="Luecker S."/>
            <person name="Lage O.M."/>
            <person name="Pohl T."/>
            <person name="Merkel B.J."/>
            <person name="Hornburger P."/>
            <person name="Mueller R.-W."/>
            <person name="Bruemmer F."/>
            <person name="Labrenz M."/>
            <person name="Spormann A.M."/>
            <person name="Op den Camp H."/>
            <person name="Overmann J."/>
            <person name="Amann R."/>
            <person name="Jetten M.S.M."/>
            <person name="Mascher T."/>
            <person name="Medema M.H."/>
            <person name="Devos D.P."/>
            <person name="Kaster A.-K."/>
            <person name="Ovreas L."/>
            <person name="Rohde M."/>
            <person name="Galperin M.Y."/>
            <person name="Jogler C."/>
        </authorList>
    </citation>
    <scope>NUCLEOTIDE SEQUENCE [LARGE SCALE GENOMIC DNA]</scope>
    <source>
        <strain evidence="7 8">Pla110</strain>
    </source>
</reference>
<keyword evidence="3" id="KW-0699">rRNA-binding</keyword>
<feature type="binding site" evidence="3">
    <location>
        <begin position="254"/>
        <end position="262"/>
    </location>
    <ligand>
        <name>GTP</name>
        <dbReference type="ChEBI" id="CHEBI:37565"/>
    </ligand>
</feature>
<comment type="similarity">
    <text evidence="3">Belongs to the TRAFAC class YlqF/YawG GTPase family. RsgA subfamily.</text>
</comment>
<dbReference type="CDD" id="cd01854">
    <property type="entry name" value="YjeQ_EngC"/>
    <property type="match status" value="1"/>
</dbReference>
<dbReference type="PROSITE" id="PS51721">
    <property type="entry name" value="G_CP"/>
    <property type="match status" value="1"/>
</dbReference>
<feature type="domain" description="EngC GTPase" evidence="5">
    <location>
        <begin position="163"/>
        <end position="310"/>
    </location>
</feature>
<evidence type="ECO:0000259" key="5">
    <source>
        <dbReference type="PROSITE" id="PS50936"/>
    </source>
</evidence>
<dbReference type="NCBIfam" id="TIGR00157">
    <property type="entry name" value="ribosome small subunit-dependent GTPase A"/>
    <property type="match status" value="1"/>
</dbReference>
<feature type="region of interest" description="Disordered" evidence="4">
    <location>
        <begin position="1"/>
        <end position="33"/>
    </location>
</feature>
<dbReference type="InterPro" id="IPR010914">
    <property type="entry name" value="RsgA_GTPase_dom"/>
</dbReference>
<dbReference type="GO" id="GO:0005737">
    <property type="term" value="C:cytoplasm"/>
    <property type="evidence" value="ECO:0007669"/>
    <property type="project" value="UniProtKB-SubCell"/>
</dbReference>
<dbReference type="KEGG" id="plon:Pla110_09040"/>
<dbReference type="Proteomes" id="UP000317178">
    <property type="component" value="Chromosome"/>
</dbReference>
<dbReference type="Gene3D" id="3.40.50.300">
    <property type="entry name" value="P-loop containing nucleotide triphosphate hydrolases"/>
    <property type="match status" value="1"/>
</dbReference>
<feature type="compositionally biased region" description="Basic residues" evidence="4">
    <location>
        <begin position="1"/>
        <end position="12"/>
    </location>
</feature>
<keyword evidence="1 3" id="KW-0547">Nucleotide-binding</keyword>
<name>A0A518CIY6_9PLAN</name>
<evidence type="ECO:0000256" key="4">
    <source>
        <dbReference type="SAM" id="MobiDB-lite"/>
    </source>
</evidence>
<keyword evidence="3" id="KW-0690">Ribosome biogenesis</keyword>
<dbReference type="PANTHER" id="PTHR32120">
    <property type="entry name" value="SMALL RIBOSOMAL SUBUNIT BIOGENESIS GTPASE RSGA"/>
    <property type="match status" value="1"/>
</dbReference>
<protein>
    <recommendedName>
        <fullName evidence="3">Small ribosomal subunit biogenesis GTPase RsgA</fullName>
        <ecNumber evidence="3">3.6.1.-</ecNumber>
    </recommendedName>
</protein>
<feature type="binding site" evidence="3">
    <location>
        <position position="349"/>
    </location>
    <ligand>
        <name>Zn(2+)</name>
        <dbReference type="ChEBI" id="CHEBI:29105"/>
    </ligand>
</feature>
<comment type="subunit">
    <text evidence="3">Monomer. Associates with 30S ribosomal subunit, binds 16S rRNA.</text>
</comment>
<keyword evidence="3" id="KW-0963">Cytoplasm</keyword>
<dbReference type="EMBL" id="CP036281">
    <property type="protein sequence ID" value="QDU79199.1"/>
    <property type="molecule type" value="Genomic_DNA"/>
</dbReference>
<evidence type="ECO:0000313" key="8">
    <source>
        <dbReference type="Proteomes" id="UP000317178"/>
    </source>
</evidence>
<feature type="binding site" evidence="3">
    <location>
        <position position="343"/>
    </location>
    <ligand>
        <name>Zn(2+)</name>
        <dbReference type="ChEBI" id="CHEBI:29105"/>
    </ligand>
</feature>
<dbReference type="InterPro" id="IPR004881">
    <property type="entry name" value="Ribosome_biogen_GTPase_RsgA"/>
</dbReference>
<evidence type="ECO:0000259" key="6">
    <source>
        <dbReference type="PROSITE" id="PS51721"/>
    </source>
</evidence>
<sequence>MARKKSDKKGRKVRVEFRKNRGKKSRKRDFTREVNAGENVEDLKASERVTGRSDQTRYRTIIADTNDKGELQLDIDESECLRGRVLSAIGLNCSVEGEDGKQYLCTVRRVLRTLSRDARNAVVAGDRVLFRPDGDEQGMIERIEPRKGVLSRTSNNREHIIVANIDQILIVVTADQSTLKTNLIDRFLISAEKGGTEAIICINKADLIDPVDLQPILGLYAQLGYRVLATSIINRMGLEELRKLLKGTQTVLTGQSGVGKSSLINEVAPSIDLDTREVNAISMKGKHTTRTTQLLQLDFGGWVVDTPGIRQLELWDVIPEEVEGYFIEFRPYVTYCKFPDCSHTHEEGCGVKTAVENREISMMRYESYLRLIDENYVKADSAEKR</sequence>
<comment type="subcellular location">
    <subcellularLocation>
        <location evidence="3">Cytoplasm</location>
    </subcellularLocation>
</comment>
<dbReference type="InterPro" id="IPR030378">
    <property type="entry name" value="G_CP_dom"/>
</dbReference>
<dbReference type="GO" id="GO:0003924">
    <property type="term" value="F:GTPase activity"/>
    <property type="evidence" value="ECO:0007669"/>
    <property type="project" value="UniProtKB-UniRule"/>
</dbReference>
<keyword evidence="2 3" id="KW-0342">GTP-binding</keyword>
<dbReference type="AlphaFoldDB" id="A0A518CIY6"/>